<evidence type="ECO:0000256" key="3">
    <source>
        <dbReference type="PROSITE-ProRule" id="PRU00339"/>
    </source>
</evidence>
<reference evidence="5 6" key="1">
    <citation type="submission" date="2016-11" db="EMBL/GenBank/DDBJ databases">
        <title>Genome sequence and comparative genomic analysis of clinical strain Elizabethkingia meningoseptica 61421 PRCM.</title>
        <authorList>
            <person name="Wang M."/>
            <person name="Hu S."/>
            <person name="Cao L."/>
            <person name="Jiang T."/>
            <person name="Zhou Y."/>
            <person name="Ming D."/>
        </authorList>
    </citation>
    <scope>NUCLEOTIDE SEQUENCE [LARGE SCALE GENOMIC DNA]</scope>
    <source>
        <strain evidence="5 6">61421 PRCM</strain>
    </source>
</reference>
<keyword evidence="6" id="KW-1185">Reference proteome</keyword>
<dbReference type="SMART" id="SM00028">
    <property type="entry name" value="TPR"/>
    <property type="match status" value="5"/>
</dbReference>
<comment type="caution">
    <text evidence="5">The sequence shown here is derived from an EMBL/GenBank/DDBJ whole genome shotgun (WGS) entry which is preliminary data.</text>
</comment>
<dbReference type="OrthoDB" id="5379188at2"/>
<dbReference type="InterPro" id="IPR050498">
    <property type="entry name" value="Ycf3"/>
</dbReference>
<dbReference type="Gene3D" id="1.25.40.10">
    <property type="entry name" value="Tetratricopeptide repeat domain"/>
    <property type="match status" value="1"/>
</dbReference>
<evidence type="ECO:0000256" key="4">
    <source>
        <dbReference type="SAM" id="Coils"/>
    </source>
</evidence>
<dbReference type="InterPro" id="IPR011990">
    <property type="entry name" value="TPR-like_helical_dom_sf"/>
</dbReference>
<proteinExistence type="predicted"/>
<dbReference type="STRING" id="238.BBD35_13610"/>
<dbReference type="RefSeq" id="WP_077564562.1">
    <property type="nucleotide sequence ID" value="NZ_CP016378.1"/>
</dbReference>
<feature type="repeat" description="TPR" evidence="3">
    <location>
        <begin position="382"/>
        <end position="415"/>
    </location>
</feature>
<dbReference type="AlphaFoldDB" id="A0A1T3FL09"/>
<evidence type="ECO:0000313" key="6">
    <source>
        <dbReference type="Proteomes" id="UP000188947"/>
    </source>
</evidence>
<dbReference type="EMBL" id="MPOG01000008">
    <property type="protein sequence ID" value="OOH96375.1"/>
    <property type="molecule type" value="Genomic_DNA"/>
</dbReference>
<evidence type="ECO:0008006" key="7">
    <source>
        <dbReference type="Google" id="ProtNLM"/>
    </source>
</evidence>
<name>A0A1T3FL09_ELIME</name>
<keyword evidence="4" id="KW-0175">Coiled coil</keyword>
<evidence type="ECO:0000313" key="5">
    <source>
        <dbReference type="EMBL" id="OOH96375.1"/>
    </source>
</evidence>
<dbReference type="PANTHER" id="PTHR44858">
    <property type="entry name" value="TETRATRICOPEPTIDE REPEAT PROTEIN 6"/>
    <property type="match status" value="1"/>
</dbReference>
<dbReference type="Proteomes" id="UP000188947">
    <property type="component" value="Unassembled WGS sequence"/>
</dbReference>
<feature type="coiled-coil region" evidence="4">
    <location>
        <begin position="150"/>
        <end position="177"/>
    </location>
</feature>
<dbReference type="SUPFAM" id="SSF48452">
    <property type="entry name" value="TPR-like"/>
    <property type="match status" value="2"/>
</dbReference>
<gene>
    <name evidence="5" type="ORF">BMF97_08510</name>
</gene>
<evidence type="ECO:0000256" key="2">
    <source>
        <dbReference type="ARBA" id="ARBA00022803"/>
    </source>
</evidence>
<sequence length="606" mass="70326">MAKLGEFSNEVIKTLAKRAGERCSICNKITSKPHESKTEKFINLGEAAHIKGNKNAPNNRHDDNMLPIEKSNINNAIWLCRSCHKIIDSDSLKYSVEYLTSLKANHENKVKIGYYDNQWQEIETLNVKIAHLEEKISLVDEIKTLQSDTNLQLRIEIESLTKERSELEIKINQLTDLVLSLDLDNPTDNTNKIIDAFRNKDRETLNSLLDETKLIDEETELAQKRVIKGVLAELDKDYNQAELNYQKAFNISQSYKHLETYISLLKRKFKYKEAINECSKALEIFTDDVEKAHTFGFMAELSADLNKSKDSVNYLYKAIELIENNESSNIRVFRAHLYSAKGVAEKNIGEFKSALESFQSSLNILWKTHANNEDTEYFNALGTLWNSTGLLYLQNGDIEEALHHFDCAIKIFTDPLYYNKYLLPVVYLNISDIYISAKYFNPKKAYEYLELCHTIVKNEYEKYPLQYLRYYLGCLTKQGSNLIVGQQLEKAKEKFELAIQIANSHTNINLDDELSHIYPNYSILLQLLNQNEEALKYLDLTINLLEKNYEDSEYEINLSLSKLYFQKFELFRNNSFLLKSKEYIAKVPLNPATLKWKTIIEKISIQ</sequence>
<protein>
    <recommendedName>
        <fullName evidence="7">HNH endonuclease</fullName>
    </recommendedName>
</protein>
<dbReference type="PANTHER" id="PTHR44858:SF1">
    <property type="entry name" value="UDP-N-ACETYLGLUCOSAMINE--PEPTIDE N-ACETYLGLUCOSAMINYLTRANSFERASE SPINDLY-RELATED"/>
    <property type="match status" value="1"/>
</dbReference>
<dbReference type="PROSITE" id="PS50005">
    <property type="entry name" value="TPR"/>
    <property type="match status" value="1"/>
</dbReference>
<organism evidence="5 6">
    <name type="scientific">Elizabethkingia meningoseptica</name>
    <name type="common">Chryseobacterium meningosepticum</name>
    <dbReference type="NCBI Taxonomy" id="238"/>
    <lineage>
        <taxon>Bacteria</taxon>
        <taxon>Pseudomonadati</taxon>
        <taxon>Bacteroidota</taxon>
        <taxon>Flavobacteriia</taxon>
        <taxon>Flavobacteriales</taxon>
        <taxon>Weeksellaceae</taxon>
        <taxon>Elizabethkingia</taxon>
    </lineage>
</organism>
<accession>A0A1T3FL09</accession>
<keyword evidence="1" id="KW-0677">Repeat</keyword>
<keyword evidence="2 3" id="KW-0802">TPR repeat</keyword>
<evidence type="ECO:0000256" key="1">
    <source>
        <dbReference type="ARBA" id="ARBA00022737"/>
    </source>
</evidence>
<dbReference type="InterPro" id="IPR019734">
    <property type="entry name" value="TPR_rpt"/>
</dbReference>